<name>A0AAV2DBN4_9ROSI</name>
<accession>A0AAV2DBN4</accession>
<proteinExistence type="predicted"/>
<evidence type="ECO:0000313" key="1">
    <source>
        <dbReference type="EMBL" id="CAL1370817.1"/>
    </source>
</evidence>
<gene>
    <name evidence="1" type="ORF">LTRI10_LOCUS12916</name>
</gene>
<dbReference type="AlphaFoldDB" id="A0AAV2DBN4"/>
<evidence type="ECO:0000313" key="2">
    <source>
        <dbReference type="Proteomes" id="UP001497516"/>
    </source>
</evidence>
<protein>
    <submittedName>
        <fullName evidence="1">Uncharacterized protein</fullName>
    </submittedName>
</protein>
<organism evidence="1 2">
    <name type="scientific">Linum trigynum</name>
    <dbReference type="NCBI Taxonomy" id="586398"/>
    <lineage>
        <taxon>Eukaryota</taxon>
        <taxon>Viridiplantae</taxon>
        <taxon>Streptophyta</taxon>
        <taxon>Embryophyta</taxon>
        <taxon>Tracheophyta</taxon>
        <taxon>Spermatophyta</taxon>
        <taxon>Magnoliopsida</taxon>
        <taxon>eudicotyledons</taxon>
        <taxon>Gunneridae</taxon>
        <taxon>Pentapetalae</taxon>
        <taxon>rosids</taxon>
        <taxon>fabids</taxon>
        <taxon>Malpighiales</taxon>
        <taxon>Linaceae</taxon>
        <taxon>Linum</taxon>
    </lineage>
</organism>
<dbReference type="Proteomes" id="UP001497516">
    <property type="component" value="Chromosome 2"/>
</dbReference>
<sequence length="76" mass="8492">MRTLMMELEGYATDGTLLDMLLQVGGEADDLVAEALGPFFAADERGRRRELTLTVNFRPPVGRVKRKLLLGRSQDI</sequence>
<dbReference type="EMBL" id="OZ034815">
    <property type="protein sequence ID" value="CAL1370817.1"/>
    <property type="molecule type" value="Genomic_DNA"/>
</dbReference>
<keyword evidence="2" id="KW-1185">Reference proteome</keyword>
<reference evidence="1 2" key="1">
    <citation type="submission" date="2024-04" db="EMBL/GenBank/DDBJ databases">
        <authorList>
            <person name="Fracassetti M."/>
        </authorList>
    </citation>
    <scope>NUCLEOTIDE SEQUENCE [LARGE SCALE GENOMIC DNA]</scope>
</reference>